<keyword evidence="3 6" id="KW-0813">Transport</keyword>
<feature type="chain" id="PRO_5046826316" evidence="7">
    <location>
        <begin position="24"/>
        <end position="305"/>
    </location>
</feature>
<evidence type="ECO:0000256" key="6">
    <source>
        <dbReference type="RuleBase" id="RU003512"/>
    </source>
</evidence>
<keyword evidence="5 7" id="KW-0732">Signal</keyword>
<feature type="signal peptide" evidence="7">
    <location>
        <begin position="1"/>
        <end position="23"/>
    </location>
</feature>
<evidence type="ECO:0000256" key="1">
    <source>
        <dbReference type="ARBA" id="ARBA00004196"/>
    </source>
</evidence>
<dbReference type="InterPro" id="IPR006127">
    <property type="entry name" value="ZnuA-like"/>
</dbReference>
<dbReference type="Proteomes" id="UP001279642">
    <property type="component" value="Unassembled WGS sequence"/>
</dbReference>
<evidence type="ECO:0000256" key="4">
    <source>
        <dbReference type="ARBA" id="ARBA00022723"/>
    </source>
</evidence>
<dbReference type="PRINTS" id="PR00691">
    <property type="entry name" value="ADHESINB"/>
</dbReference>
<protein>
    <submittedName>
        <fullName evidence="8">Metal ABC transporter substrate-binding protein</fullName>
    </submittedName>
</protein>
<dbReference type="SUPFAM" id="SSF53807">
    <property type="entry name" value="Helical backbone' metal receptor"/>
    <property type="match status" value="1"/>
</dbReference>
<comment type="subcellular location">
    <subcellularLocation>
        <location evidence="1">Cell envelope</location>
    </subcellularLocation>
</comment>
<name>A0ABU5EB10_9PROT</name>
<dbReference type="PRINTS" id="PR00690">
    <property type="entry name" value="ADHESNFAMILY"/>
</dbReference>
<reference evidence="8 9" key="1">
    <citation type="journal article" date="2016" name="Antonie Van Leeuwenhoek">
        <title>Dongia soli sp. nov., isolated from soil from Dokdo, Korea.</title>
        <authorList>
            <person name="Kim D.U."/>
            <person name="Lee H."/>
            <person name="Kim H."/>
            <person name="Kim S.G."/>
            <person name="Ka J.O."/>
        </authorList>
    </citation>
    <scope>NUCLEOTIDE SEQUENCE [LARGE SCALE GENOMIC DNA]</scope>
    <source>
        <strain evidence="8 9">D78</strain>
    </source>
</reference>
<keyword evidence="9" id="KW-1185">Reference proteome</keyword>
<evidence type="ECO:0000256" key="3">
    <source>
        <dbReference type="ARBA" id="ARBA00022448"/>
    </source>
</evidence>
<dbReference type="InterPro" id="IPR050492">
    <property type="entry name" value="Bact_metal-bind_prot9"/>
</dbReference>
<sequence length="305" mass="32610">MRLSFGSTSVALGLLLLAPPAMAADQLKVVTSFTILQDMVKEIGSNHVEASTLVGTDSDPHAFEPTPNDAKNLAAADLVIVSGRGLEGWMDRLIMASGYKGPIVIASTGVPERTMVDEEGEDSGEPGKVIPDPHAWNSVPNGKIYATNIIAALSKADPADAAYYQKAGEKYLQQLTDLDNWVRQEFATIPKDERKLITSHDALGYFADAYGLQFLAPAGLSTESEASAQDVAKLIQQIKAEKIKAVFVENSMNQLLVKQIADETGAKIGGTLYVESLSKGDGPAPTYVKMVRHNVTLMVAALHGQ</sequence>
<evidence type="ECO:0000256" key="5">
    <source>
        <dbReference type="ARBA" id="ARBA00022729"/>
    </source>
</evidence>
<organism evidence="8 9">
    <name type="scientific">Dongia soli</name>
    <dbReference type="NCBI Taxonomy" id="600628"/>
    <lineage>
        <taxon>Bacteria</taxon>
        <taxon>Pseudomonadati</taxon>
        <taxon>Pseudomonadota</taxon>
        <taxon>Alphaproteobacteria</taxon>
        <taxon>Rhodospirillales</taxon>
        <taxon>Dongiaceae</taxon>
        <taxon>Dongia</taxon>
    </lineage>
</organism>
<evidence type="ECO:0000256" key="7">
    <source>
        <dbReference type="SAM" id="SignalP"/>
    </source>
</evidence>
<keyword evidence="4" id="KW-0479">Metal-binding</keyword>
<dbReference type="InterPro" id="IPR006129">
    <property type="entry name" value="AdhesinB"/>
</dbReference>
<gene>
    <name evidence="8" type="ORF">SMD27_11340</name>
</gene>
<evidence type="ECO:0000313" key="9">
    <source>
        <dbReference type="Proteomes" id="UP001279642"/>
    </source>
</evidence>
<dbReference type="InterPro" id="IPR006128">
    <property type="entry name" value="Lipoprotein_PsaA-like"/>
</dbReference>
<dbReference type="EMBL" id="JAXCLW010000002">
    <property type="protein sequence ID" value="MDY0883439.1"/>
    <property type="molecule type" value="Genomic_DNA"/>
</dbReference>
<comment type="caution">
    <text evidence="8">The sequence shown here is derived from an EMBL/GenBank/DDBJ whole genome shotgun (WGS) entry which is preliminary data.</text>
</comment>
<dbReference type="Pfam" id="PF01297">
    <property type="entry name" value="ZnuA"/>
    <property type="match status" value="1"/>
</dbReference>
<dbReference type="Gene3D" id="3.40.50.1980">
    <property type="entry name" value="Nitrogenase molybdenum iron protein domain"/>
    <property type="match status" value="2"/>
</dbReference>
<comment type="similarity">
    <text evidence="2 6">Belongs to the bacterial solute-binding protein 9 family.</text>
</comment>
<dbReference type="PANTHER" id="PTHR42953">
    <property type="entry name" value="HIGH-AFFINITY ZINC UPTAKE SYSTEM PROTEIN ZNUA-RELATED"/>
    <property type="match status" value="1"/>
</dbReference>
<evidence type="ECO:0000256" key="2">
    <source>
        <dbReference type="ARBA" id="ARBA00011028"/>
    </source>
</evidence>
<dbReference type="CDD" id="cd01137">
    <property type="entry name" value="PsaA"/>
    <property type="match status" value="1"/>
</dbReference>
<dbReference type="RefSeq" id="WP_320508475.1">
    <property type="nucleotide sequence ID" value="NZ_JAXCLW010000002.1"/>
</dbReference>
<proteinExistence type="inferred from homology"/>
<accession>A0ABU5EB10</accession>
<evidence type="ECO:0000313" key="8">
    <source>
        <dbReference type="EMBL" id="MDY0883439.1"/>
    </source>
</evidence>
<dbReference type="PANTHER" id="PTHR42953:SF1">
    <property type="entry name" value="METAL-BINDING PROTEIN HI_0362-RELATED"/>
    <property type="match status" value="1"/>
</dbReference>